<reference evidence="5 6" key="1">
    <citation type="submission" date="2016-10" db="EMBL/GenBank/DDBJ databases">
        <authorList>
            <person name="de Groot N.N."/>
        </authorList>
    </citation>
    <scope>NUCLEOTIDE SEQUENCE [LARGE SCALE GENOMIC DNA]</scope>
    <source>
        <strain evidence="5 6">CGMCC 1.10331</strain>
    </source>
</reference>
<dbReference type="OrthoDB" id="307404at2157"/>
<reference evidence="4 7" key="2">
    <citation type="journal article" date="2019" name="Nat. Commun.">
        <title>A new type of DNA phosphorothioation-based antiviral system in archaea.</title>
        <authorList>
            <person name="Xiong L."/>
            <person name="Liu S."/>
            <person name="Chen S."/>
            <person name="Xiao Y."/>
            <person name="Zhu B."/>
            <person name="Gao Y."/>
            <person name="Zhang Y."/>
            <person name="Chen B."/>
            <person name="Luo J."/>
            <person name="Deng Z."/>
            <person name="Chen X."/>
            <person name="Wang L."/>
            <person name="Chen S."/>
        </authorList>
    </citation>
    <scope>NUCLEOTIDE SEQUENCE [LARGE SCALE GENOMIC DNA]</scope>
    <source>
        <strain evidence="4 7">CGMCC 1.10331</strain>
    </source>
</reference>
<dbReference type="Pfam" id="PF00582">
    <property type="entry name" value="Usp"/>
    <property type="match status" value="1"/>
</dbReference>
<comment type="similarity">
    <text evidence="1">Belongs to the universal stress protein A family.</text>
</comment>
<evidence type="ECO:0000313" key="5">
    <source>
        <dbReference type="EMBL" id="SEG47509.1"/>
    </source>
</evidence>
<dbReference type="Proteomes" id="UP000296733">
    <property type="component" value="Chromosome"/>
</dbReference>
<evidence type="ECO:0000313" key="6">
    <source>
        <dbReference type="Proteomes" id="UP000236740"/>
    </source>
</evidence>
<organism evidence="5 6">
    <name type="scientific">Halobellus limi</name>
    <dbReference type="NCBI Taxonomy" id="699433"/>
    <lineage>
        <taxon>Archaea</taxon>
        <taxon>Methanobacteriati</taxon>
        <taxon>Methanobacteriota</taxon>
        <taxon>Stenosarchaea group</taxon>
        <taxon>Halobacteria</taxon>
        <taxon>Halobacteriales</taxon>
        <taxon>Haloferacaceae</taxon>
        <taxon>Halobellus</taxon>
    </lineage>
</organism>
<dbReference type="GeneID" id="39857986"/>
<evidence type="ECO:0000256" key="1">
    <source>
        <dbReference type="ARBA" id="ARBA00008791"/>
    </source>
</evidence>
<evidence type="ECO:0000256" key="2">
    <source>
        <dbReference type="SAM" id="MobiDB-lite"/>
    </source>
</evidence>
<sequence>MTILTAVDGETVPSDAVARGAELAAAFDVDHVVLHVMPQDVFEKFRSAASGSSGRSVTTPASYGSAEGRAHQQGSGEEYTVEDGERHATGVARDVVQETLDEPEETILKGRVGEPVEEILSEADRRDAQYLVIGGRKRSPTGKALFGSKTQSILLTADLPVVTVMSGD</sequence>
<gene>
    <name evidence="4" type="ORF">DV707_07820</name>
    <name evidence="5" type="ORF">SAMN04488133_2306</name>
</gene>
<dbReference type="EMBL" id="CP031311">
    <property type="protein sequence ID" value="QCC47570.1"/>
    <property type="molecule type" value="Genomic_DNA"/>
</dbReference>
<evidence type="ECO:0000313" key="4">
    <source>
        <dbReference type="EMBL" id="QCC47570.1"/>
    </source>
</evidence>
<dbReference type="SUPFAM" id="SSF52402">
    <property type="entry name" value="Adenine nucleotide alpha hydrolases-like"/>
    <property type="match status" value="1"/>
</dbReference>
<dbReference type="PANTHER" id="PTHR46268">
    <property type="entry name" value="STRESS RESPONSE PROTEIN NHAX"/>
    <property type="match status" value="1"/>
</dbReference>
<feature type="compositionally biased region" description="Low complexity" evidence="2">
    <location>
        <begin position="47"/>
        <end position="56"/>
    </location>
</feature>
<dbReference type="Gene3D" id="3.40.50.620">
    <property type="entry name" value="HUPs"/>
    <property type="match status" value="1"/>
</dbReference>
<feature type="domain" description="UspA" evidence="3">
    <location>
        <begin position="2"/>
        <end position="164"/>
    </location>
</feature>
<dbReference type="PANTHER" id="PTHR46268:SF6">
    <property type="entry name" value="UNIVERSAL STRESS PROTEIN UP12"/>
    <property type="match status" value="1"/>
</dbReference>
<keyword evidence="6" id="KW-1185">Reference proteome</keyword>
<dbReference type="KEGG" id="hlm:DV707_07820"/>
<dbReference type="InterPro" id="IPR014729">
    <property type="entry name" value="Rossmann-like_a/b/a_fold"/>
</dbReference>
<protein>
    <submittedName>
        <fullName evidence="4 5">Universal stress protein</fullName>
    </submittedName>
</protein>
<evidence type="ECO:0000313" key="7">
    <source>
        <dbReference type="Proteomes" id="UP000296733"/>
    </source>
</evidence>
<dbReference type="AlphaFoldDB" id="A0A1H6AFH1"/>
<proteinExistence type="inferred from homology"/>
<evidence type="ECO:0000259" key="3">
    <source>
        <dbReference type="Pfam" id="PF00582"/>
    </source>
</evidence>
<dbReference type="EMBL" id="FNVN01000003">
    <property type="protein sequence ID" value="SEG47509.1"/>
    <property type="molecule type" value="Genomic_DNA"/>
</dbReference>
<dbReference type="InterPro" id="IPR006016">
    <property type="entry name" value="UspA"/>
</dbReference>
<dbReference type="Proteomes" id="UP000236740">
    <property type="component" value="Unassembled WGS sequence"/>
</dbReference>
<name>A0A1H6AFH1_9EURY</name>
<dbReference type="RefSeq" id="WP_103992015.1">
    <property type="nucleotide sequence ID" value="NZ_CP031311.1"/>
</dbReference>
<feature type="region of interest" description="Disordered" evidence="2">
    <location>
        <begin position="47"/>
        <end position="86"/>
    </location>
</feature>
<dbReference type="CDD" id="cd00293">
    <property type="entry name" value="USP-like"/>
    <property type="match status" value="1"/>
</dbReference>
<accession>A0A1H6AFH1</accession>